<proteinExistence type="predicted"/>
<dbReference type="AlphaFoldDB" id="A0A0F9M1C4"/>
<organism evidence="1">
    <name type="scientific">marine sediment metagenome</name>
    <dbReference type="NCBI Taxonomy" id="412755"/>
    <lineage>
        <taxon>unclassified sequences</taxon>
        <taxon>metagenomes</taxon>
        <taxon>ecological metagenomes</taxon>
    </lineage>
</organism>
<comment type="caution">
    <text evidence="1">The sequence shown here is derived from an EMBL/GenBank/DDBJ whole genome shotgun (WGS) entry which is preliminary data.</text>
</comment>
<gene>
    <name evidence="1" type="ORF">LCGC14_1515280</name>
</gene>
<reference evidence="1" key="1">
    <citation type="journal article" date="2015" name="Nature">
        <title>Complex archaea that bridge the gap between prokaryotes and eukaryotes.</title>
        <authorList>
            <person name="Spang A."/>
            <person name="Saw J.H."/>
            <person name="Jorgensen S.L."/>
            <person name="Zaremba-Niedzwiedzka K."/>
            <person name="Martijn J."/>
            <person name="Lind A.E."/>
            <person name="van Eijk R."/>
            <person name="Schleper C."/>
            <person name="Guy L."/>
            <person name="Ettema T.J."/>
        </authorList>
    </citation>
    <scope>NUCLEOTIDE SEQUENCE</scope>
</reference>
<protein>
    <submittedName>
        <fullName evidence="1">Uncharacterized protein</fullName>
    </submittedName>
</protein>
<evidence type="ECO:0000313" key="1">
    <source>
        <dbReference type="EMBL" id="KKM63067.1"/>
    </source>
</evidence>
<name>A0A0F9M1C4_9ZZZZ</name>
<accession>A0A0F9M1C4</accession>
<sequence length="109" mass="12936">MSYLLNFRFTKKFNKCPFYACQFIDDDCRGKCDDCHVECDCDRTRHWAGINLYVASLEEFHRTGIWKIYDCLLIAKELRDILFSNESEVTDTIPMGTIKPMTKEKIKHR</sequence>
<dbReference type="EMBL" id="LAZR01011166">
    <property type="protein sequence ID" value="KKM63067.1"/>
    <property type="molecule type" value="Genomic_DNA"/>
</dbReference>